<evidence type="ECO:0000256" key="1">
    <source>
        <dbReference type="SAM" id="MobiDB-lite"/>
    </source>
</evidence>
<proteinExistence type="predicted"/>
<dbReference type="Proteomes" id="UP000794436">
    <property type="component" value="Unassembled WGS sequence"/>
</dbReference>
<evidence type="ECO:0000313" key="2">
    <source>
        <dbReference type="EMBL" id="TMW67093.1"/>
    </source>
</evidence>
<keyword evidence="3" id="KW-1185">Reference proteome</keyword>
<accession>A0A8K1FQZ7</accession>
<evidence type="ECO:0000313" key="3">
    <source>
        <dbReference type="Proteomes" id="UP000794436"/>
    </source>
</evidence>
<protein>
    <submittedName>
        <fullName evidence="2">Uncharacterized protein</fullName>
    </submittedName>
</protein>
<comment type="caution">
    <text evidence="2">The sequence shown here is derived from an EMBL/GenBank/DDBJ whole genome shotgun (WGS) entry which is preliminary data.</text>
</comment>
<dbReference type="OrthoDB" id="157554at2759"/>
<name>A0A8K1FQZ7_PYTOL</name>
<dbReference type="AlphaFoldDB" id="A0A8K1FQZ7"/>
<feature type="compositionally biased region" description="Polar residues" evidence="1">
    <location>
        <begin position="1"/>
        <end position="13"/>
    </location>
</feature>
<dbReference type="EMBL" id="SPLM01000006">
    <property type="protein sequence ID" value="TMW67093.1"/>
    <property type="molecule type" value="Genomic_DNA"/>
</dbReference>
<sequence>MSTAACSSSSDGTTDPEDTGTRGYRSTYYDRKREITDLQDEAEALSAQIEQLKSERGDNCRSVFVENAMLHSRLHQSGLLLAEAHSLLSNRVTTQLVNPLESYIHLPADREKRQQVLLTLRDAKLNAATEFMLQRTRYMDLRRVQRQLESSEAANGDYFVEQLVVIPFRGRSDVRKVYDTLLLALSHQEFTVWENLGSTTYCESETYSDDSISQSHYLTLVQSDVKMEKNSALFRRFVDATDTLGTPHGLIVADSVDQDELYPYQPGERVRFDVTSIMLVCPCPIQGEEKEPVVSLVRWSRQRVHRPLCSIPQRAIDRIQDIVPRWGEVINQTVREYVSQQLDLE</sequence>
<feature type="region of interest" description="Disordered" evidence="1">
    <location>
        <begin position="1"/>
        <end position="27"/>
    </location>
</feature>
<gene>
    <name evidence="2" type="ORF">Poli38472_012209</name>
</gene>
<reference evidence="2" key="1">
    <citation type="submission" date="2019-03" db="EMBL/GenBank/DDBJ databases">
        <title>Long read genome sequence of the mycoparasitic Pythium oligandrum ATCC 38472 isolated from sugarbeet rhizosphere.</title>
        <authorList>
            <person name="Gaulin E."/>
        </authorList>
    </citation>
    <scope>NUCLEOTIDE SEQUENCE</scope>
    <source>
        <strain evidence="2">ATCC 38472_TT</strain>
    </source>
</reference>
<organism evidence="2 3">
    <name type="scientific">Pythium oligandrum</name>
    <name type="common">Mycoparasitic fungus</name>
    <dbReference type="NCBI Taxonomy" id="41045"/>
    <lineage>
        <taxon>Eukaryota</taxon>
        <taxon>Sar</taxon>
        <taxon>Stramenopiles</taxon>
        <taxon>Oomycota</taxon>
        <taxon>Peronosporomycetes</taxon>
        <taxon>Pythiales</taxon>
        <taxon>Pythiaceae</taxon>
        <taxon>Pythium</taxon>
    </lineage>
</organism>